<dbReference type="GO" id="GO:0006307">
    <property type="term" value="P:DNA alkylation repair"/>
    <property type="evidence" value="ECO:0007669"/>
    <property type="project" value="UniProtKB-UniRule"/>
</dbReference>
<proteinExistence type="inferred from homology"/>
<evidence type="ECO:0000256" key="3">
    <source>
        <dbReference type="ARBA" id="ARBA00022490"/>
    </source>
</evidence>
<evidence type="ECO:0000256" key="8">
    <source>
        <dbReference type="ARBA" id="ARBA00049348"/>
    </source>
</evidence>
<keyword evidence="5 9" id="KW-0808">Transferase</keyword>
<dbReference type="Proteomes" id="UP000515811">
    <property type="component" value="Chromosome"/>
</dbReference>
<comment type="similarity">
    <text evidence="2 9">Belongs to the MGMT family.</text>
</comment>
<dbReference type="FunFam" id="1.10.10.10:FF:000214">
    <property type="entry name" value="Methylated-DNA--protein-cysteine methyltransferase"/>
    <property type="match status" value="1"/>
</dbReference>
<evidence type="ECO:0000256" key="6">
    <source>
        <dbReference type="ARBA" id="ARBA00022763"/>
    </source>
</evidence>
<dbReference type="InterPro" id="IPR036217">
    <property type="entry name" value="MethylDNA_cys_MeTrfase_DNAb"/>
</dbReference>
<dbReference type="InterPro" id="IPR036631">
    <property type="entry name" value="MGMT_N_sf"/>
</dbReference>
<dbReference type="SUPFAM" id="SSF53155">
    <property type="entry name" value="Methylated DNA-protein cysteine methyltransferase domain"/>
    <property type="match status" value="1"/>
</dbReference>
<feature type="active site" description="Nucleophile; methyl group acceptor" evidence="9">
    <location>
        <position position="141"/>
    </location>
</feature>
<dbReference type="InterPro" id="IPR014048">
    <property type="entry name" value="MethylDNA_cys_MeTrfase_DNA-bd"/>
</dbReference>
<keyword evidence="3 9" id="KW-0963">Cytoplasm</keyword>
<comment type="subcellular location">
    <subcellularLocation>
        <location evidence="9">Cytoplasm</location>
    </subcellularLocation>
</comment>
<dbReference type="AlphaFoldDB" id="A0A7G9RUG9"/>
<evidence type="ECO:0000259" key="10">
    <source>
        <dbReference type="Pfam" id="PF01035"/>
    </source>
</evidence>
<dbReference type="SUPFAM" id="SSF46767">
    <property type="entry name" value="Methylated DNA-protein cysteine methyltransferase, C-terminal domain"/>
    <property type="match status" value="1"/>
</dbReference>
<dbReference type="Pfam" id="PF01035">
    <property type="entry name" value="DNA_binding_1"/>
    <property type="match status" value="1"/>
</dbReference>
<evidence type="ECO:0000256" key="2">
    <source>
        <dbReference type="ARBA" id="ARBA00008711"/>
    </source>
</evidence>
<reference evidence="12 13" key="1">
    <citation type="submission" date="2020-08" db="EMBL/GenBank/DDBJ databases">
        <title>Genome sequence of Diaphorobacter ruginosibacter DSM 27467T.</title>
        <authorList>
            <person name="Hyun D.-W."/>
            <person name="Bae J.-W."/>
        </authorList>
    </citation>
    <scope>NUCLEOTIDE SEQUENCE [LARGE SCALE GENOMIC DNA]</scope>
    <source>
        <strain evidence="12 13">DSM 27467</strain>
    </source>
</reference>
<comment type="miscellaneous">
    <text evidence="9">This enzyme catalyzes only one turnover and therefore is not strictly catalytic. According to one definition, an enzyme is a biocatalyst that acts repeatedly and over many reaction cycles.</text>
</comment>
<dbReference type="RefSeq" id="WP_187600257.1">
    <property type="nucleotide sequence ID" value="NZ_CP060714.1"/>
</dbReference>
<evidence type="ECO:0000256" key="7">
    <source>
        <dbReference type="ARBA" id="ARBA00023204"/>
    </source>
</evidence>
<keyword evidence="6 9" id="KW-0227">DNA damage</keyword>
<evidence type="ECO:0000313" key="13">
    <source>
        <dbReference type="Proteomes" id="UP000515811"/>
    </source>
</evidence>
<dbReference type="InterPro" id="IPR008332">
    <property type="entry name" value="MethylG_MeTrfase_N"/>
</dbReference>
<evidence type="ECO:0000256" key="4">
    <source>
        <dbReference type="ARBA" id="ARBA00022603"/>
    </source>
</evidence>
<dbReference type="EC" id="2.1.1.63" evidence="9"/>
<feature type="domain" description="Methylated-DNA-[protein]-cysteine S-methyltransferase DNA binding" evidence="10">
    <location>
        <begin position="90"/>
        <end position="169"/>
    </location>
</feature>
<comment type="catalytic activity">
    <reaction evidence="1 9">
        <text>a 4-O-methyl-thymidine in DNA + L-cysteinyl-[protein] = a thymidine in DNA + S-methyl-L-cysteinyl-[protein]</text>
        <dbReference type="Rhea" id="RHEA:53428"/>
        <dbReference type="Rhea" id="RHEA-COMP:10131"/>
        <dbReference type="Rhea" id="RHEA-COMP:10132"/>
        <dbReference type="Rhea" id="RHEA-COMP:13555"/>
        <dbReference type="Rhea" id="RHEA-COMP:13556"/>
        <dbReference type="ChEBI" id="CHEBI:29950"/>
        <dbReference type="ChEBI" id="CHEBI:82612"/>
        <dbReference type="ChEBI" id="CHEBI:137386"/>
        <dbReference type="ChEBI" id="CHEBI:137387"/>
        <dbReference type="EC" id="2.1.1.63"/>
    </reaction>
</comment>
<dbReference type="EMBL" id="CP060714">
    <property type="protein sequence ID" value="QNN59244.1"/>
    <property type="molecule type" value="Genomic_DNA"/>
</dbReference>
<keyword evidence="13" id="KW-1185">Reference proteome</keyword>
<dbReference type="HAMAP" id="MF_00772">
    <property type="entry name" value="OGT"/>
    <property type="match status" value="1"/>
</dbReference>
<dbReference type="GO" id="GO:0003908">
    <property type="term" value="F:methylated-DNA-[protein]-cysteine S-methyltransferase activity"/>
    <property type="evidence" value="ECO:0007669"/>
    <property type="project" value="UniProtKB-UniRule"/>
</dbReference>
<dbReference type="InterPro" id="IPR023546">
    <property type="entry name" value="MGMT"/>
</dbReference>
<dbReference type="InterPro" id="IPR001497">
    <property type="entry name" value="MethylDNA_cys_MeTrfase_AS"/>
</dbReference>
<dbReference type="PROSITE" id="PS00374">
    <property type="entry name" value="MGMT"/>
    <property type="match status" value="1"/>
</dbReference>
<evidence type="ECO:0000256" key="9">
    <source>
        <dbReference type="HAMAP-Rule" id="MF_00772"/>
    </source>
</evidence>
<accession>A0A7G9RUG9</accession>
<evidence type="ECO:0000313" key="12">
    <source>
        <dbReference type="EMBL" id="QNN59244.1"/>
    </source>
</evidence>
<dbReference type="GO" id="GO:0032259">
    <property type="term" value="P:methylation"/>
    <property type="evidence" value="ECO:0007669"/>
    <property type="project" value="UniProtKB-KW"/>
</dbReference>
<evidence type="ECO:0000256" key="1">
    <source>
        <dbReference type="ARBA" id="ARBA00001286"/>
    </source>
</evidence>
<dbReference type="Pfam" id="PF02870">
    <property type="entry name" value="Methyltransf_1N"/>
    <property type="match status" value="1"/>
</dbReference>
<feature type="domain" description="Methylguanine DNA methyltransferase ribonuclease-like" evidence="11">
    <location>
        <begin position="8"/>
        <end position="85"/>
    </location>
</feature>
<protein>
    <recommendedName>
        <fullName evidence="9">Methylated-DNA--protein-cysteine methyltransferase</fullName>
        <ecNumber evidence="9">2.1.1.63</ecNumber>
    </recommendedName>
    <alternativeName>
        <fullName evidence="9">6-O-methylguanine-DNA methyltransferase</fullName>
        <shortName evidence="9">MGMT</shortName>
    </alternativeName>
    <alternativeName>
        <fullName evidence="9">O-6-methylguanine-DNA-alkyltransferase</fullName>
    </alternativeName>
</protein>
<keyword evidence="7 9" id="KW-0234">DNA repair</keyword>
<sequence>MTRFDTSIVHTRFDTPMGAMLAAASSRGLAGLWFHDQRYFPPQLVPGARAAWPEDANHPVLQAARRQVLDYMDGASEDFDLPLDLQCGTPFQQTVWNALLLIPAGATTTYGALSRGIGNAQAVRAVGAAVGRNPISIVVPCHRVVGHDGALTGYAGGLERKTALLRLEREATQQSLTTK</sequence>
<dbReference type="PANTHER" id="PTHR10815:SF5">
    <property type="entry name" value="METHYLATED-DNA--PROTEIN-CYSTEINE METHYLTRANSFERASE"/>
    <property type="match status" value="1"/>
</dbReference>
<dbReference type="NCBIfam" id="TIGR00589">
    <property type="entry name" value="ogt"/>
    <property type="match status" value="1"/>
</dbReference>
<evidence type="ECO:0000256" key="5">
    <source>
        <dbReference type="ARBA" id="ARBA00022679"/>
    </source>
</evidence>
<organism evidence="12 13">
    <name type="scientific">Diaphorobacter ruginosibacter</name>
    <dbReference type="NCBI Taxonomy" id="1715720"/>
    <lineage>
        <taxon>Bacteria</taxon>
        <taxon>Pseudomonadati</taxon>
        <taxon>Pseudomonadota</taxon>
        <taxon>Betaproteobacteria</taxon>
        <taxon>Burkholderiales</taxon>
        <taxon>Comamonadaceae</taxon>
        <taxon>Diaphorobacter</taxon>
    </lineage>
</organism>
<dbReference type="KEGG" id="drg:H9K76_10930"/>
<dbReference type="InterPro" id="IPR036388">
    <property type="entry name" value="WH-like_DNA-bd_sf"/>
</dbReference>
<evidence type="ECO:0000259" key="11">
    <source>
        <dbReference type="Pfam" id="PF02870"/>
    </source>
</evidence>
<keyword evidence="4 9" id="KW-0489">Methyltransferase</keyword>
<name>A0A7G9RUG9_9BURK</name>
<gene>
    <name evidence="12" type="ORF">H9K76_10930</name>
</gene>
<dbReference type="Gene3D" id="1.10.10.10">
    <property type="entry name" value="Winged helix-like DNA-binding domain superfamily/Winged helix DNA-binding domain"/>
    <property type="match status" value="1"/>
</dbReference>
<dbReference type="CDD" id="cd06445">
    <property type="entry name" value="ATase"/>
    <property type="match status" value="1"/>
</dbReference>
<comment type="function">
    <text evidence="9">Involved in the cellular defense against the biological effects of O6-methylguanine (O6-MeG) and O4-methylthymine (O4-MeT) in DNA. Repairs the methylated nucleobase in DNA by stoichiometrically transferring the methyl group to a cysteine residue in the enzyme. This is a suicide reaction: the enzyme is irreversibly inactivated.</text>
</comment>
<dbReference type="PANTHER" id="PTHR10815">
    <property type="entry name" value="METHYLATED-DNA--PROTEIN-CYSTEINE METHYLTRANSFERASE"/>
    <property type="match status" value="1"/>
</dbReference>
<comment type="catalytic activity">
    <reaction evidence="8 9">
        <text>a 6-O-methyl-2'-deoxyguanosine in DNA + L-cysteinyl-[protein] = S-methyl-L-cysteinyl-[protein] + a 2'-deoxyguanosine in DNA</text>
        <dbReference type="Rhea" id="RHEA:24000"/>
        <dbReference type="Rhea" id="RHEA-COMP:10131"/>
        <dbReference type="Rhea" id="RHEA-COMP:10132"/>
        <dbReference type="Rhea" id="RHEA-COMP:11367"/>
        <dbReference type="Rhea" id="RHEA-COMP:11368"/>
        <dbReference type="ChEBI" id="CHEBI:29950"/>
        <dbReference type="ChEBI" id="CHEBI:82612"/>
        <dbReference type="ChEBI" id="CHEBI:85445"/>
        <dbReference type="ChEBI" id="CHEBI:85448"/>
        <dbReference type="EC" id="2.1.1.63"/>
    </reaction>
</comment>
<dbReference type="Gene3D" id="3.30.160.70">
    <property type="entry name" value="Methylated DNA-protein cysteine methyltransferase domain"/>
    <property type="match status" value="1"/>
</dbReference>
<dbReference type="GO" id="GO:0005737">
    <property type="term" value="C:cytoplasm"/>
    <property type="evidence" value="ECO:0007669"/>
    <property type="project" value="UniProtKB-SubCell"/>
</dbReference>